<keyword evidence="4 5" id="KW-0472">Membrane</keyword>
<dbReference type="InterPro" id="IPR035952">
    <property type="entry name" value="Rhomboid-like_sf"/>
</dbReference>
<dbReference type="OrthoDB" id="465874at2"/>
<organism evidence="7 8">
    <name type="scientific">Patulibacter medicamentivorans</name>
    <dbReference type="NCBI Taxonomy" id="1097667"/>
    <lineage>
        <taxon>Bacteria</taxon>
        <taxon>Bacillati</taxon>
        <taxon>Actinomycetota</taxon>
        <taxon>Thermoleophilia</taxon>
        <taxon>Solirubrobacterales</taxon>
        <taxon>Patulibacteraceae</taxon>
        <taxon>Patulibacter</taxon>
    </lineage>
</organism>
<gene>
    <name evidence="7" type="ORF">PAI11_32660</name>
</gene>
<dbReference type="AlphaFoldDB" id="H0E8V2"/>
<dbReference type="EMBL" id="AGUD01000247">
    <property type="protein sequence ID" value="EHN09907.1"/>
    <property type="molecule type" value="Genomic_DNA"/>
</dbReference>
<dbReference type="GO" id="GO:0004252">
    <property type="term" value="F:serine-type endopeptidase activity"/>
    <property type="evidence" value="ECO:0007669"/>
    <property type="project" value="InterPro"/>
</dbReference>
<evidence type="ECO:0000259" key="6">
    <source>
        <dbReference type="Pfam" id="PF01694"/>
    </source>
</evidence>
<feature type="transmembrane region" description="Helical" evidence="5">
    <location>
        <begin position="101"/>
        <end position="119"/>
    </location>
</feature>
<dbReference type="InterPro" id="IPR022764">
    <property type="entry name" value="Peptidase_S54_rhomboid_dom"/>
</dbReference>
<evidence type="ECO:0000256" key="5">
    <source>
        <dbReference type="SAM" id="Phobius"/>
    </source>
</evidence>
<dbReference type="SUPFAM" id="SSF144091">
    <property type="entry name" value="Rhomboid-like"/>
    <property type="match status" value="1"/>
</dbReference>
<evidence type="ECO:0000256" key="4">
    <source>
        <dbReference type="ARBA" id="ARBA00023136"/>
    </source>
</evidence>
<dbReference type="GO" id="GO:0016020">
    <property type="term" value="C:membrane"/>
    <property type="evidence" value="ECO:0007669"/>
    <property type="project" value="UniProtKB-SubCell"/>
</dbReference>
<dbReference type="Proteomes" id="UP000005143">
    <property type="component" value="Unassembled WGS sequence"/>
</dbReference>
<evidence type="ECO:0000256" key="1">
    <source>
        <dbReference type="ARBA" id="ARBA00004141"/>
    </source>
</evidence>
<evidence type="ECO:0000313" key="7">
    <source>
        <dbReference type="EMBL" id="EHN09907.1"/>
    </source>
</evidence>
<keyword evidence="2 5" id="KW-0812">Transmembrane</keyword>
<feature type="transmembrane region" description="Helical" evidence="5">
    <location>
        <begin position="75"/>
        <end position="94"/>
    </location>
</feature>
<name>H0E8V2_9ACTN</name>
<dbReference type="Pfam" id="PF01694">
    <property type="entry name" value="Rhomboid"/>
    <property type="match status" value="1"/>
</dbReference>
<comment type="caution">
    <text evidence="7">The sequence shown here is derived from an EMBL/GenBank/DDBJ whole genome shotgun (WGS) entry which is preliminary data.</text>
</comment>
<feature type="transmembrane region" description="Helical" evidence="5">
    <location>
        <begin position="178"/>
        <end position="196"/>
    </location>
</feature>
<comment type="subcellular location">
    <subcellularLocation>
        <location evidence="1">Membrane</location>
        <topology evidence="1">Multi-pass membrane protein</topology>
    </subcellularLocation>
</comment>
<dbReference type="RefSeq" id="WP_007577167.1">
    <property type="nucleotide sequence ID" value="NZ_AGUD01000247.1"/>
</dbReference>
<sequence>MSTSDLTGRPDAGGSTARDERTTGLFVVGAMAALMWVVEIIDTIDDHRLDGHGIRPRSFDGLDGILFSPFLHGSFGHLIGNTIPFLVLGAVIAFSGALRVLLVTAIVGLVAGIGTWLTAPSNSVTVGASGIVLGYATYLLARGIFSRRLLEIAVGVIVAVVWGGSFLFSLIPRPGVSWQAHLFGAIGGVVAAWLLTQERRRRQSAA</sequence>
<feature type="transmembrane region" description="Helical" evidence="5">
    <location>
        <begin position="23"/>
        <end position="41"/>
    </location>
</feature>
<dbReference type="Gene3D" id="1.20.1540.10">
    <property type="entry name" value="Rhomboid-like"/>
    <property type="match status" value="1"/>
</dbReference>
<evidence type="ECO:0000256" key="2">
    <source>
        <dbReference type="ARBA" id="ARBA00022692"/>
    </source>
</evidence>
<keyword evidence="8" id="KW-1185">Reference proteome</keyword>
<dbReference type="InterPro" id="IPR050925">
    <property type="entry name" value="Rhomboid_protease_S54"/>
</dbReference>
<protein>
    <recommendedName>
        <fullName evidence="6">Peptidase S54 rhomboid domain-containing protein</fullName>
    </recommendedName>
</protein>
<feature type="transmembrane region" description="Helical" evidence="5">
    <location>
        <begin position="152"/>
        <end position="172"/>
    </location>
</feature>
<accession>H0E8V2</accession>
<evidence type="ECO:0000313" key="8">
    <source>
        <dbReference type="Proteomes" id="UP000005143"/>
    </source>
</evidence>
<proteinExistence type="predicted"/>
<keyword evidence="3 5" id="KW-1133">Transmembrane helix</keyword>
<feature type="domain" description="Peptidase S54 rhomboid" evidence="6">
    <location>
        <begin position="65"/>
        <end position="197"/>
    </location>
</feature>
<evidence type="ECO:0000256" key="3">
    <source>
        <dbReference type="ARBA" id="ARBA00022989"/>
    </source>
</evidence>
<reference evidence="7 8" key="1">
    <citation type="journal article" date="2013" name="Biodegradation">
        <title>Quantitative proteomic analysis of ibuprofen-degrading Patulibacter sp. strain I11.</title>
        <authorList>
            <person name="Almeida B."/>
            <person name="Kjeldal H."/>
            <person name="Lolas I."/>
            <person name="Knudsen A.D."/>
            <person name="Carvalho G."/>
            <person name="Nielsen K.L."/>
            <person name="Barreto Crespo M.T."/>
            <person name="Stensballe A."/>
            <person name="Nielsen J.L."/>
        </authorList>
    </citation>
    <scope>NUCLEOTIDE SEQUENCE [LARGE SCALE GENOMIC DNA]</scope>
    <source>
        <strain evidence="7 8">I11</strain>
    </source>
</reference>
<feature type="transmembrane region" description="Helical" evidence="5">
    <location>
        <begin position="125"/>
        <end position="145"/>
    </location>
</feature>
<dbReference type="PANTHER" id="PTHR43731">
    <property type="entry name" value="RHOMBOID PROTEASE"/>
    <property type="match status" value="1"/>
</dbReference>
<dbReference type="PANTHER" id="PTHR43731:SF9">
    <property type="entry name" value="SLR1461 PROTEIN"/>
    <property type="match status" value="1"/>
</dbReference>